<keyword evidence="5" id="KW-0186">Copper</keyword>
<keyword evidence="2 5" id="KW-0812">Transmembrane</keyword>
<evidence type="ECO:0000256" key="3">
    <source>
        <dbReference type="ARBA" id="ARBA00022989"/>
    </source>
</evidence>
<dbReference type="Pfam" id="PF04145">
    <property type="entry name" value="Ctr"/>
    <property type="match status" value="1"/>
</dbReference>
<feature type="transmembrane region" description="Helical" evidence="5">
    <location>
        <begin position="159"/>
        <end position="177"/>
    </location>
</feature>
<evidence type="ECO:0000256" key="4">
    <source>
        <dbReference type="ARBA" id="ARBA00023136"/>
    </source>
</evidence>
<keyword evidence="5" id="KW-0187">Copper transport</keyword>
<keyword evidence="5" id="KW-0406">Ion transport</keyword>
<dbReference type="RefSeq" id="XP_046012237.1">
    <property type="nucleotide sequence ID" value="XM_046162559.1"/>
</dbReference>
<dbReference type="OrthoDB" id="73901at2759"/>
<organism evidence="7 8">
    <name type="scientific">Microdochium trichocladiopsis</name>
    <dbReference type="NCBI Taxonomy" id="1682393"/>
    <lineage>
        <taxon>Eukaryota</taxon>
        <taxon>Fungi</taxon>
        <taxon>Dikarya</taxon>
        <taxon>Ascomycota</taxon>
        <taxon>Pezizomycotina</taxon>
        <taxon>Sordariomycetes</taxon>
        <taxon>Xylariomycetidae</taxon>
        <taxon>Xylariales</taxon>
        <taxon>Microdochiaceae</taxon>
        <taxon>Microdochium</taxon>
    </lineage>
</organism>
<dbReference type="AlphaFoldDB" id="A0A9P9BQ46"/>
<keyword evidence="4 5" id="KW-0472">Membrane</keyword>
<dbReference type="InterPro" id="IPR007274">
    <property type="entry name" value="Cop_transporter"/>
</dbReference>
<protein>
    <recommendedName>
        <fullName evidence="5">Copper transport protein</fullName>
    </recommendedName>
</protein>
<dbReference type="GeneID" id="70192105"/>
<evidence type="ECO:0000256" key="2">
    <source>
        <dbReference type="ARBA" id="ARBA00022692"/>
    </source>
</evidence>
<proteinExistence type="inferred from homology"/>
<reference evidence="7" key="1">
    <citation type="journal article" date="2021" name="Nat. Commun.">
        <title>Genetic determinants of endophytism in the Arabidopsis root mycobiome.</title>
        <authorList>
            <person name="Mesny F."/>
            <person name="Miyauchi S."/>
            <person name="Thiergart T."/>
            <person name="Pickel B."/>
            <person name="Atanasova L."/>
            <person name="Karlsson M."/>
            <person name="Huettel B."/>
            <person name="Barry K.W."/>
            <person name="Haridas S."/>
            <person name="Chen C."/>
            <person name="Bauer D."/>
            <person name="Andreopoulos W."/>
            <person name="Pangilinan J."/>
            <person name="LaButti K."/>
            <person name="Riley R."/>
            <person name="Lipzen A."/>
            <person name="Clum A."/>
            <person name="Drula E."/>
            <person name="Henrissat B."/>
            <person name="Kohler A."/>
            <person name="Grigoriev I.V."/>
            <person name="Martin F.M."/>
            <person name="Hacquard S."/>
        </authorList>
    </citation>
    <scope>NUCLEOTIDE SEQUENCE</scope>
    <source>
        <strain evidence="7">MPI-CAGE-CH-0230</strain>
    </source>
</reference>
<comment type="similarity">
    <text evidence="5">Belongs to the copper transporter (Ctr) (TC 1.A.56) family. SLC31A subfamily.</text>
</comment>
<evidence type="ECO:0000256" key="5">
    <source>
        <dbReference type="RuleBase" id="RU367022"/>
    </source>
</evidence>
<evidence type="ECO:0000313" key="7">
    <source>
        <dbReference type="EMBL" id="KAH7030557.1"/>
    </source>
</evidence>
<name>A0A9P9BQ46_9PEZI</name>
<evidence type="ECO:0000313" key="8">
    <source>
        <dbReference type="Proteomes" id="UP000756346"/>
    </source>
</evidence>
<dbReference type="PANTHER" id="PTHR12483:SF27">
    <property type="entry name" value="COPPER TRANSPORT PROTEIN CTR1"/>
    <property type="match status" value="1"/>
</dbReference>
<accession>A0A9P9BQ46</accession>
<dbReference type="EMBL" id="JAGTJQ010000005">
    <property type="protein sequence ID" value="KAH7030557.1"/>
    <property type="molecule type" value="Genomic_DNA"/>
</dbReference>
<evidence type="ECO:0000256" key="6">
    <source>
        <dbReference type="SAM" id="MobiDB-lite"/>
    </source>
</evidence>
<keyword evidence="5" id="KW-0813">Transport</keyword>
<feature type="region of interest" description="Disordered" evidence="6">
    <location>
        <begin position="1"/>
        <end position="30"/>
    </location>
</feature>
<gene>
    <name evidence="7" type="ORF">B0I36DRAFT_430885</name>
</gene>
<feature type="transmembrane region" description="Helical" evidence="5">
    <location>
        <begin position="86"/>
        <end position="107"/>
    </location>
</feature>
<dbReference type="Proteomes" id="UP000756346">
    <property type="component" value="Unassembled WGS sequence"/>
</dbReference>
<evidence type="ECO:0000256" key="1">
    <source>
        <dbReference type="ARBA" id="ARBA00004141"/>
    </source>
</evidence>
<feature type="transmembrane region" description="Helical" evidence="5">
    <location>
        <begin position="183"/>
        <end position="201"/>
    </location>
</feature>
<sequence length="203" mass="21264">MMDMDMPGIQMGAGTSPSQAEAATPAVATPSQATLPVTKAAAVGHDEESPTTAEISGMDSMGGMRTSFHIGTGDALWIPSLAPSTGAGYAGAIILLMLLTVSLRFVITLEHMINKRRKGKRALDEAEEAGSYFKQSGSDGEDSGSTPPKFKLSVLLPRASFLVLTMALGYLLMLAVMTFNVGYLLAILGGGFLGEIAFSWVKD</sequence>
<dbReference type="PANTHER" id="PTHR12483">
    <property type="entry name" value="SOLUTE CARRIER FAMILY 31 COPPER TRANSPORTERS"/>
    <property type="match status" value="1"/>
</dbReference>
<comment type="caution">
    <text evidence="7">The sequence shown here is derived from an EMBL/GenBank/DDBJ whole genome shotgun (WGS) entry which is preliminary data.</text>
</comment>
<dbReference type="GO" id="GO:0005375">
    <property type="term" value="F:copper ion transmembrane transporter activity"/>
    <property type="evidence" value="ECO:0007669"/>
    <property type="project" value="UniProtKB-UniRule"/>
</dbReference>
<dbReference type="GO" id="GO:0005886">
    <property type="term" value="C:plasma membrane"/>
    <property type="evidence" value="ECO:0007669"/>
    <property type="project" value="TreeGrafter"/>
</dbReference>
<keyword evidence="8" id="KW-1185">Reference proteome</keyword>
<keyword evidence="3 5" id="KW-1133">Transmembrane helix</keyword>
<comment type="subcellular location">
    <subcellularLocation>
        <location evidence="1 5">Membrane</location>
        <topology evidence="1 5">Multi-pass membrane protein</topology>
    </subcellularLocation>
</comment>
<feature type="region of interest" description="Disordered" evidence="6">
    <location>
        <begin position="41"/>
        <end position="60"/>
    </location>
</feature>